<gene>
    <name evidence="1" type="ORF">JOH49_008546</name>
</gene>
<name>A0A8I2C8T3_BRAEL</name>
<dbReference type="RefSeq" id="WP_129964921.1">
    <property type="nucleotide sequence ID" value="NZ_BJNL01000021.1"/>
</dbReference>
<protein>
    <submittedName>
        <fullName evidence="1">Uncharacterized protein</fullName>
    </submittedName>
</protein>
<dbReference type="GeneID" id="92955979"/>
<comment type="caution">
    <text evidence="1">The sequence shown here is derived from an EMBL/GenBank/DDBJ whole genome shotgun (WGS) entry which is preliminary data.</text>
</comment>
<dbReference type="Proteomes" id="UP000673383">
    <property type="component" value="Unassembled WGS sequence"/>
</dbReference>
<reference evidence="1" key="1">
    <citation type="submission" date="2021-02" db="EMBL/GenBank/DDBJ databases">
        <title>Genomic Encyclopedia of Type Strains, Phase IV (KMG-V): Genome sequencing to study the core and pangenomes of soil and plant-associated prokaryotes.</title>
        <authorList>
            <person name="Whitman W."/>
        </authorList>
    </citation>
    <scope>NUCLEOTIDE SEQUENCE</scope>
    <source>
        <strain evidence="1">USDA 406</strain>
    </source>
</reference>
<proteinExistence type="predicted"/>
<dbReference type="EMBL" id="JAFICZ010000001">
    <property type="protein sequence ID" value="MBP1298793.1"/>
    <property type="molecule type" value="Genomic_DNA"/>
</dbReference>
<evidence type="ECO:0000313" key="1">
    <source>
        <dbReference type="EMBL" id="MBP1298793.1"/>
    </source>
</evidence>
<sequence length="102" mass="11447">MAEIVGGGLRTRRRAAALFLGAKALKQAASRDNLGRTNDGFHIDDREIALMWLSPTNTHCGCVKLTDKHQVTIRGRFERQRDLGISIFHTADKETGTSVRRW</sequence>
<dbReference type="AlphaFoldDB" id="A0A8I2C8T3"/>
<accession>A0A8I2C8T3</accession>
<organism evidence="1 2">
    <name type="scientific">Bradyrhizobium elkanii</name>
    <dbReference type="NCBI Taxonomy" id="29448"/>
    <lineage>
        <taxon>Bacteria</taxon>
        <taxon>Pseudomonadati</taxon>
        <taxon>Pseudomonadota</taxon>
        <taxon>Alphaproteobacteria</taxon>
        <taxon>Hyphomicrobiales</taxon>
        <taxon>Nitrobacteraceae</taxon>
        <taxon>Bradyrhizobium</taxon>
    </lineage>
</organism>
<evidence type="ECO:0000313" key="2">
    <source>
        <dbReference type="Proteomes" id="UP000673383"/>
    </source>
</evidence>